<evidence type="ECO:0000313" key="6">
    <source>
        <dbReference type="EMBL" id="AET33810.1"/>
    </source>
</evidence>
<comment type="subcellular location">
    <subcellularLocation>
        <location evidence="5">Cytoplasm</location>
    </subcellularLocation>
</comment>
<accession>G7VCK5</accession>
<dbReference type="RefSeq" id="WP_014289635.1">
    <property type="nucleotide sequence ID" value="NC_016645.1"/>
</dbReference>
<dbReference type="HAMAP" id="MF_00076">
    <property type="entry name" value="HisB"/>
    <property type="match status" value="1"/>
</dbReference>
<evidence type="ECO:0000256" key="2">
    <source>
        <dbReference type="ARBA" id="ARBA00022605"/>
    </source>
</evidence>
<protein>
    <recommendedName>
        <fullName evidence="5">Imidazoleglycerol-phosphate dehydratase</fullName>
        <shortName evidence="5">IGPD</shortName>
        <ecNumber evidence="5">4.2.1.19</ecNumber>
    </recommendedName>
</protein>
<dbReference type="EMBL" id="CP003098">
    <property type="protein sequence ID" value="AET33810.1"/>
    <property type="molecule type" value="Genomic_DNA"/>
</dbReference>
<proteinExistence type="inferred from homology"/>
<dbReference type="InterPro" id="IPR038494">
    <property type="entry name" value="IGPD_sf"/>
</dbReference>
<comment type="similarity">
    <text evidence="5">Belongs to the imidazoleglycerol-phosphate dehydratase family.</text>
</comment>
<dbReference type="STRING" id="1104324.P186_2424"/>
<comment type="pathway">
    <text evidence="1 5">Amino-acid biosynthesis; L-histidine biosynthesis; L-histidine from 5-phospho-alpha-D-ribose 1-diphosphate: step 6/9.</text>
</comment>
<reference evidence="6 7" key="1">
    <citation type="journal article" date="2012" name="J. Bacteriol.">
        <title>Complete genome sequence of strain 1860, a crenarchaeon of the genus pyrobaculum able to grow with various electron acceptors.</title>
        <authorList>
            <person name="Mardanov A.V."/>
            <person name="Gumerov V.M."/>
            <person name="Slobodkina G.B."/>
            <person name="Beletsky A.V."/>
            <person name="Bonch-Osmolovskaya E.A."/>
            <person name="Ravin N.V."/>
            <person name="Skryabin K.G."/>
        </authorList>
    </citation>
    <scope>NUCLEOTIDE SEQUENCE [LARGE SCALE GENOMIC DNA]</scope>
    <source>
        <strain evidence="6 7">1860</strain>
    </source>
</reference>
<dbReference type="EC" id="4.2.1.19" evidence="5"/>
<name>G7VCK5_9CREN</name>
<dbReference type="PANTHER" id="PTHR23133:SF2">
    <property type="entry name" value="IMIDAZOLEGLYCEROL-PHOSPHATE DEHYDRATASE"/>
    <property type="match status" value="1"/>
</dbReference>
<dbReference type="FunFam" id="3.30.230.40:FF:000003">
    <property type="entry name" value="Imidazoleglycerol-phosphate dehydratase HisB"/>
    <property type="match status" value="1"/>
</dbReference>
<evidence type="ECO:0000256" key="1">
    <source>
        <dbReference type="ARBA" id="ARBA00005047"/>
    </source>
</evidence>
<dbReference type="InterPro" id="IPR000807">
    <property type="entry name" value="ImidazoleglycerolP_deHydtase"/>
</dbReference>
<evidence type="ECO:0000256" key="4">
    <source>
        <dbReference type="ARBA" id="ARBA00023239"/>
    </source>
</evidence>
<keyword evidence="5" id="KW-0963">Cytoplasm</keyword>
<keyword evidence="4 5" id="KW-0456">Lyase</keyword>
<dbReference type="GeneID" id="11594026"/>
<dbReference type="PANTHER" id="PTHR23133">
    <property type="entry name" value="IMIDAZOLEGLYCEROL-PHOSPHATE DEHYDRATASE HIS7"/>
    <property type="match status" value="1"/>
</dbReference>
<comment type="catalytic activity">
    <reaction evidence="5">
        <text>D-erythro-1-(imidazol-4-yl)glycerol 3-phosphate = 3-(imidazol-4-yl)-2-oxopropyl phosphate + H2O</text>
        <dbReference type="Rhea" id="RHEA:11040"/>
        <dbReference type="ChEBI" id="CHEBI:15377"/>
        <dbReference type="ChEBI" id="CHEBI:57766"/>
        <dbReference type="ChEBI" id="CHEBI:58278"/>
        <dbReference type="EC" id="4.2.1.19"/>
    </reaction>
</comment>
<dbReference type="InterPro" id="IPR020565">
    <property type="entry name" value="ImidazoleglycerP_deHydtase_CS"/>
</dbReference>
<evidence type="ECO:0000256" key="3">
    <source>
        <dbReference type="ARBA" id="ARBA00023102"/>
    </source>
</evidence>
<keyword evidence="2 5" id="KW-0028">Amino-acid biosynthesis</keyword>
<keyword evidence="3 5" id="KW-0368">Histidine biosynthesis</keyword>
<dbReference type="Proteomes" id="UP000005867">
    <property type="component" value="Chromosome"/>
</dbReference>
<dbReference type="UniPathway" id="UPA00031">
    <property type="reaction ID" value="UER00011"/>
</dbReference>
<dbReference type="PROSITE" id="PS00955">
    <property type="entry name" value="IGP_DEHYDRATASE_2"/>
    <property type="match status" value="1"/>
</dbReference>
<gene>
    <name evidence="5" type="primary">hisB</name>
    <name evidence="6" type="ORF">P186_2424</name>
</gene>
<organism evidence="6 7">
    <name type="scientific">Pyrobaculum ferrireducens</name>
    <dbReference type="NCBI Taxonomy" id="1104324"/>
    <lineage>
        <taxon>Archaea</taxon>
        <taxon>Thermoproteota</taxon>
        <taxon>Thermoprotei</taxon>
        <taxon>Thermoproteales</taxon>
        <taxon>Thermoproteaceae</taxon>
        <taxon>Pyrobaculum</taxon>
    </lineage>
</organism>
<dbReference type="GO" id="GO:0004424">
    <property type="term" value="F:imidazoleglycerol-phosphate dehydratase activity"/>
    <property type="evidence" value="ECO:0007669"/>
    <property type="project" value="UniProtKB-UniRule"/>
</dbReference>
<dbReference type="Pfam" id="PF00475">
    <property type="entry name" value="IGPD"/>
    <property type="match status" value="1"/>
</dbReference>
<dbReference type="eggNOG" id="arCOG04398">
    <property type="taxonomic scope" value="Archaea"/>
</dbReference>
<dbReference type="GO" id="GO:0005737">
    <property type="term" value="C:cytoplasm"/>
    <property type="evidence" value="ECO:0007669"/>
    <property type="project" value="UniProtKB-SubCell"/>
</dbReference>
<dbReference type="KEGG" id="pyr:P186_2424"/>
<dbReference type="Gene3D" id="3.30.230.40">
    <property type="entry name" value="Imidazole glycerol phosphate dehydratase, domain 1"/>
    <property type="match status" value="2"/>
</dbReference>
<dbReference type="GO" id="GO:0000105">
    <property type="term" value="P:L-histidine biosynthetic process"/>
    <property type="evidence" value="ECO:0007669"/>
    <property type="project" value="UniProtKB-UniRule"/>
</dbReference>
<evidence type="ECO:0000313" key="7">
    <source>
        <dbReference type="Proteomes" id="UP000005867"/>
    </source>
</evidence>
<dbReference type="HOGENOM" id="CLU_044308_3_0_2"/>
<dbReference type="InterPro" id="IPR020568">
    <property type="entry name" value="Ribosomal_Su5_D2-typ_SF"/>
</dbReference>
<sequence>MAAYTRKTLETEVVVELSRGGEASVDTPIPFLTHMVETLLLYAGLGGRVVARELRRLDDGHHVIEDVAIALGRALDALMGDRKGIARFGHSVVPMDDSIALAAVDLGGRVYWVVKTRLPDTAIGGYPLSMFPHFVRSLATEARATIHIYARGLDPHHKIEAAHKALGLALRHALSPGQGTSTKGTLK</sequence>
<dbReference type="AlphaFoldDB" id="G7VCK5"/>
<keyword evidence="7" id="KW-1185">Reference proteome</keyword>
<evidence type="ECO:0000256" key="5">
    <source>
        <dbReference type="HAMAP-Rule" id="MF_00076"/>
    </source>
</evidence>
<dbReference type="SUPFAM" id="SSF54211">
    <property type="entry name" value="Ribosomal protein S5 domain 2-like"/>
    <property type="match status" value="2"/>
</dbReference>
<dbReference type="OrthoDB" id="103579at2157"/>